<reference evidence="1 2" key="1">
    <citation type="submission" date="2017-07" db="EMBL/GenBank/DDBJ databases">
        <title>Genome sequence of the Sordaria macrospora wild type strain R19027.</title>
        <authorList>
            <person name="Nowrousian M."/>
            <person name="Teichert I."/>
            <person name="Kueck U."/>
        </authorList>
    </citation>
    <scope>NUCLEOTIDE SEQUENCE [LARGE SCALE GENOMIC DNA]</scope>
    <source>
        <strain evidence="1 2">R19027</strain>
        <tissue evidence="1">Mycelium</tissue>
    </source>
</reference>
<dbReference type="EMBL" id="NMPR01000046">
    <property type="protein sequence ID" value="KAA8632895.1"/>
    <property type="molecule type" value="Genomic_DNA"/>
</dbReference>
<gene>
    <name evidence="1" type="ORF">SMACR_03381</name>
</gene>
<comment type="caution">
    <text evidence="1">The sequence shown here is derived from an EMBL/GenBank/DDBJ whole genome shotgun (WGS) entry which is preliminary data.</text>
</comment>
<proteinExistence type="predicted"/>
<dbReference type="Proteomes" id="UP000433876">
    <property type="component" value="Unassembled WGS sequence"/>
</dbReference>
<name>A0A8S8ZXE0_SORMA</name>
<protein>
    <submittedName>
        <fullName evidence="1">Uncharacterized protein</fullName>
    </submittedName>
</protein>
<organism evidence="1 2">
    <name type="scientific">Sordaria macrospora</name>
    <dbReference type="NCBI Taxonomy" id="5147"/>
    <lineage>
        <taxon>Eukaryota</taxon>
        <taxon>Fungi</taxon>
        <taxon>Dikarya</taxon>
        <taxon>Ascomycota</taxon>
        <taxon>Pezizomycotina</taxon>
        <taxon>Sordariomycetes</taxon>
        <taxon>Sordariomycetidae</taxon>
        <taxon>Sordariales</taxon>
        <taxon>Sordariaceae</taxon>
        <taxon>Sordaria</taxon>
    </lineage>
</organism>
<accession>A0A8S8ZXE0</accession>
<evidence type="ECO:0000313" key="2">
    <source>
        <dbReference type="Proteomes" id="UP000433876"/>
    </source>
</evidence>
<sequence>MYLKLIITPYILRNTPPRLVKISDVPLDNNPRTTALSMDGTEAVYRKPPLSLNKYRKAAELVTLDIIYKKTLCLDITPERLLHTSDDQLLFFWCERAHLYLVKPAYDYRAIESTTIERPFQVHVQDEDGSTMQNNVHLPNLDDLEDGEWAAFVDTEGHSQKERMKAEFIAIATYRASPGMVPGEKKRKKVVALMLVRRQDGGIAYRVAMLDAVSMQKWLKCKRERILVALG</sequence>
<evidence type="ECO:0000313" key="1">
    <source>
        <dbReference type="EMBL" id="KAA8632895.1"/>
    </source>
</evidence>
<dbReference type="AlphaFoldDB" id="A0A8S8ZXE0"/>
<dbReference type="VEuPathDB" id="FungiDB:SMAC_03381"/>